<keyword evidence="3" id="KW-0732">Signal</keyword>
<feature type="compositionally biased region" description="Polar residues" evidence="1">
    <location>
        <begin position="146"/>
        <end position="157"/>
    </location>
</feature>
<proteinExistence type="predicted"/>
<name>A0A8J6BKE7_ELECQ</name>
<reference evidence="4" key="1">
    <citation type="thesis" date="2020" institute="ProQuest LLC" country="789 East Eisenhower Parkway, Ann Arbor, MI, USA">
        <title>Comparative Genomics and Chromosome Evolution.</title>
        <authorList>
            <person name="Mudd A.B."/>
        </authorList>
    </citation>
    <scope>NUCLEOTIDE SEQUENCE</scope>
    <source>
        <strain evidence="4">HN-11 Male</strain>
        <tissue evidence="4">Kidney and liver</tissue>
    </source>
</reference>
<protein>
    <submittedName>
        <fullName evidence="4">Uncharacterized protein</fullName>
    </submittedName>
</protein>
<sequence>MALTMYSRTTSALFFITVCTSAFWNVKATTTGVSPTEGPSHSAASISTENLPPNTPVYTAGETTFSPVLTSSPNSTFNNKSSTVMHSTEVSLVTTPTPVKNSPEAGSTTSALPSSYSSIAAHLSSTVITSTTLLSSVAASKKEDMSSTANKINNSTAVLPDEDTLTPQSNSTTLPVEPNTTLVSDENWNGIKYSEVVLTSIFSTILVVVLLAMLAFCFIKYRKRRSQYCHRPLCENVYEAEVYSPPDDTLVISGGLYDAPRIYNPNMTVLEEEDPQPDYVSFSSRPGQFRLEFLPGDKDMNPPHGSLQRNV</sequence>
<feature type="region of interest" description="Disordered" evidence="1">
    <location>
        <begin position="144"/>
        <end position="175"/>
    </location>
</feature>
<feature type="compositionally biased region" description="Polar residues" evidence="1">
    <location>
        <begin position="165"/>
        <end position="175"/>
    </location>
</feature>
<evidence type="ECO:0000256" key="2">
    <source>
        <dbReference type="SAM" id="Phobius"/>
    </source>
</evidence>
<evidence type="ECO:0000256" key="3">
    <source>
        <dbReference type="SAM" id="SignalP"/>
    </source>
</evidence>
<feature type="transmembrane region" description="Helical" evidence="2">
    <location>
        <begin position="196"/>
        <end position="219"/>
    </location>
</feature>
<keyword evidence="2" id="KW-0812">Transmembrane</keyword>
<dbReference type="OrthoDB" id="9906578at2759"/>
<comment type="caution">
    <text evidence="4">The sequence shown here is derived from an EMBL/GenBank/DDBJ whole genome shotgun (WGS) entry which is preliminary data.</text>
</comment>
<evidence type="ECO:0000256" key="1">
    <source>
        <dbReference type="SAM" id="MobiDB-lite"/>
    </source>
</evidence>
<feature type="region of interest" description="Disordered" evidence="1">
    <location>
        <begin position="31"/>
        <end position="53"/>
    </location>
</feature>
<dbReference type="Proteomes" id="UP000770717">
    <property type="component" value="Unassembled WGS sequence"/>
</dbReference>
<gene>
    <name evidence="4" type="ORF">GDO78_019898</name>
</gene>
<evidence type="ECO:0000313" key="4">
    <source>
        <dbReference type="EMBL" id="KAG9464463.1"/>
    </source>
</evidence>
<dbReference type="EMBL" id="WNTK01004387">
    <property type="protein sequence ID" value="KAG9464463.1"/>
    <property type="molecule type" value="Genomic_DNA"/>
</dbReference>
<evidence type="ECO:0000313" key="5">
    <source>
        <dbReference type="Proteomes" id="UP000770717"/>
    </source>
</evidence>
<dbReference type="AlphaFoldDB" id="A0A8J6BKE7"/>
<keyword evidence="2" id="KW-0472">Membrane</keyword>
<organism evidence="4 5">
    <name type="scientific">Eleutherodactylus coqui</name>
    <name type="common">Puerto Rican coqui</name>
    <dbReference type="NCBI Taxonomy" id="57060"/>
    <lineage>
        <taxon>Eukaryota</taxon>
        <taxon>Metazoa</taxon>
        <taxon>Chordata</taxon>
        <taxon>Craniata</taxon>
        <taxon>Vertebrata</taxon>
        <taxon>Euteleostomi</taxon>
        <taxon>Amphibia</taxon>
        <taxon>Batrachia</taxon>
        <taxon>Anura</taxon>
        <taxon>Neobatrachia</taxon>
        <taxon>Hyloidea</taxon>
        <taxon>Eleutherodactylidae</taxon>
        <taxon>Eleutherodactylinae</taxon>
        <taxon>Eleutherodactylus</taxon>
        <taxon>Eleutherodactylus</taxon>
    </lineage>
</organism>
<feature type="chain" id="PRO_5036271948" evidence="3">
    <location>
        <begin position="29"/>
        <end position="311"/>
    </location>
</feature>
<dbReference type="EMBL" id="WNTK01004387">
    <property type="protein sequence ID" value="KAG9464462.1"/>
    <property type="molecule type" value="Genomic_DNA"/>
</dbReference>
<keyword evidence="2" id="KW-1133">Transmembrane helix</keyword>
<feature type="compositionally biased region" description="Polar residues" evidence="1">
    <location>
        <begin position="31"/>
        <end position="52"/>
    </location>
</feature>
<keyword evidence="5" id="KW-1185">Reference proteome</keyword>
<accession>A0A8J6BKE7</accession>
<feature type="signal peptide" evidence="3">
    <location>
        <begin position="1"/>
        <end position="28"/>
    </location>
</feature>